<feature type="chain" id="PRO_5043438215" evidence="1">
    <location>
        <begin position="17"/>
        <end position="100"/>
    </location>
</feature>
<accession>A0AAV1J2Q3</accession>
<evidence type="ECO:0000313" key="3">
    <source>
        <dbReference type="Proteomes" id="UP001497472"/>
    </source>
</evidence>
<dbReference type="EMBL" id="CAVLEF010000004">
    <property type="protein sequence ID" value="CAK1543669.1"/>
    <property type="molecule type" value="Genomic_DNA"/>
</dbReference>
<evidence type="ECO:0000256" key="1">
    <source>
        <dbReference type="SAM" id="SignalP"/>
    </source>
</evidence>
<name>A0AAV1J2Q3_9NEOP</name>
<reference evidence="2 3" key="1">
    <citation type="submission" date="2023-11" db="EMBL/GenBank/DDBJ databases">
        <authorList>
            <person name="Okamura Y."/>
        </authorList>
    </citation>
    <scope>NUCLEOTIDE SEQUENCE [LARGE SCALE GENOMIC DNA]</scope>
</reference>
<keyword evidence="1" id="KW-0732">Signal</keyword>
<keyword evidence="3" id="KW-1185">Reference proteome</keyword>
<comment type="caution">
    <text evidence="2">The sequence shown here is derived from an EMBL/GenBank/DDBJ whole genome shotgun (WGS) entry which is preliminary data.</text>
</comment>
<dbReference type="AlphaFoldDB" id="A0AAV1J2Q3"/>
<protein>
    <submittedName>
        <fullName evidence="2">Uncharacterized protein</fullName>
    </submittedName>
</protein>
<sequence length="100" mass="11237">MTKLLYIMLCVCAVASIPETTTFPPTPEDPPTVTKEKCDLETNNFCGVFNNTNPQHHNLVLETWREKSCTHMEQTVSLWSSALLACTSYPRSFVLAMHSS</sequence>
<feature type="signal peptide" evidence="1">
    <location>
        <begin position="1"/>
        <end position="16"/>
    </location>
</feature>
<organism evidence="2 3">
    <name type="scientific">Leptosia nina</name>
    <dbReference type="NCBI Taxonomy" id="320188"/>
    <lineage>
        <taxon>Eukaryota</taxon>
        <taxon>Metazoa</taxon>
        <taxon>Ecdysozoa</taxon>
        <taxon>Arthropoda</taxon>
        <taxon>Hexapoda</taxon>
        <taxon>Insecta</taxon>
        <taxon>Pterygota</taxon>
        <taxon>Neoptera</taxon>
        <taxon>Endopterygota</taxon>
        <taxon>Lepidoptera</taxon>
        <taxon>Glossata</taxon>
        <taxon>Ditrysia</taxon>
        <taxon>Papilionoidea</taxon>
        <taxon>Pieridae</taxon>
        <taxon>Pierinae</taxon>
        <taxon>Leptosia</taxon>
    </lineage>
</organism>
<evidence type="ECO:0000313" key="2">
    <source>
        <dbReference type="EMBL" id="CAK1543669.1"/>
    </source>
</evidence>
<gene>
    <name evidence="2" type="ORF">LNINA_LOCUS3471</name>
</gene>
<proteinExistence type="predicted"/>
<dbReference type="Proteomes" id="UP001497472">
    <property type="component" value="Unassembled WGS sequence"/>
</dbReference>